<protein>
    <submittedName>
        <fullName evidence="2">BAR domain-containing protein</fullName>
    </submittedName>
</protein>
<organism evidence="1 2">
    <name type="scientific">Parascaris univalens</name>
    <name type="common">Nematode worm</name>
    <dbReference type="NCBI Taxonomy" id="6257"/>
    <lineage>
        <taxon>Eukaryota</taxon>
        <taxon>Metazoa</taxon>
        <taxon>Ecdysozoa</taxon>
        <taxon>Nematoda</taxon>
        <taxon>Chromadorea</taxon>
        <taxon>Rhabditida</taxon>
        <taxon>Spirurina</taxon>
        <taxon>Ascaridomorpha</taxon>
        <taxon>Ascaridoidea</taxon>
        <taxon>Ascarididae</taxon>
        <taxon>Parascaris</taxon>
    </lineage>
</organism>
<evidence type="ECO:0000313" key="1">
    <source>
        <dbReference type="Proteomes" id="UP000887569"/>
    </source>
</evidence>
<dbReference type="Proteomes" id="UP000887569">
    <property type="component" value="Unplaced"/>
</dbReference>
<keyword evidence="1" id="KW-1185">Reference proteome</keyword>
<accession>A0A915A2D6</accession>
<sequence length="69" mass="7611">SLPDKLCRLLKNSILFLMKNIASAAEFHISGNAMPFGCQYDASFTTKSRTGASYRINNATGVRARQRSI</sequence>
<evidence type="ECO:0000313" key="2">
    <source>
        <dbReference type="WBParaSite" id="PgE104_g001_t03"/>
    </source>
</evidence>
<reference evidence="2" key="1">
    <citation type="submission" date="2022-11" db="UniProtKB">
        <authorList>
            <consortium name="WormBaseParasite"/>
        </authorList>
    </citation>
    <scope>IDENTIFICATION</scope>
</reference>
<proteinExistence type="predicted"/>
<dbReference type="WBParaSite" id="PgE104_g001_t03">
    <property type="protein sequence ID" value="PgE104_g001_t03"/>
    <property type="gene ID" value="PgE104_g001"/>
</dbReference>
<name>A0A915A2D6_PARUN</name>
<dbReference type="AlphaFoldDB" id="A0A915A2D6"/>